<dbReference type="AlphaFoldDB" id="A0AAU9P733"/>
<sequence length="67" mass="7514">MLLKSSDQSLPPTSFYLGLIFHDMKDMYGAGIGDENDGVEECQSKRRLRAMVSPNPYSSFNILELKA</sequence>
<keyword evidence="2" id="KW-1185">Reference proteome</keyword>
<accession>A0AAU9P733</accession>
<evidence type="ECO:0000313" key="2">
    <source>
        <dbReference type="Proteomes" id="UP001157418"/>
    </source>
</evidence>
<comment type="caution">
    <text evidence="1">The sequence shown here is derived from an EMBL/GenBank/DDBJ whole genome shotgun (WGS) entry which is preliminary data.</text>
</comment>
<protein>
    <submittedName>
        <fullName evidence="1">Uncharacterized protein</fullName>
    </submittedName>
</protein>
<reference evidence="1 2" key="1">
    <citation type="submission" date="2022-01" db="EMBL/GenBank/DDBJ databases">
        <authorList>
            <person name="Xiong W."/>
            <person name="Schranz E."/>
        </authorList>
    </citation>
    <scope>NUCLEOTIDE SEQUENCE [LARGE SCALE GENOMIC DNA]</scope>
</reference>
<dbReference type="EMBL" id="CAKMRJ010005523">
    <property type="protein sequence ID" value="CAH1445761.1"/>
    <property type="molecule type" value="Genomic_DNA"/>
</dbReference>
<organism evidence="1 2">
    <name type="scientific">Lactuca virosa</name>
    <dbReference type="NCBI Taxonomy" id="75947"/>
    <lineage>
        <taxon>Eukaryota</taxon>
        <taxon>Viridiplantae</taxon>
        <taxon>Streptophyta</taxon>
        <taxon>Embryophyta</taxon>
        <taxon>Tracheophyta</taxon>
        <taxon>Spermatophyta</taxon>
        <taxon>Magnoliopsida</taxon>
        <taxon>eudicotyledons</taxon>
        <taxon>Gunneridae</taxon>
        <taxon>Pentapetalae</taxon>
        <taxon>asterids</taxon>
        <taxon>campanulids</taxon>
        <taxon>Asterales</taxon>
        <taxon>Asteraceae</taxon>
        <taxon>Cichorioideae</taxon>
        <taxon>Cichorieae</taxon>
        <taxon>Lactucinae</taxon>
        <taxon>Lactuca</taxon>
    </lineage>
</organism>
<gene>
    <name evidence="1" type="ORF">LVIROSA_LOCUS31505</name>
</gene>
<name>A0AAU9P733_9ASTR</name>
<proteinExistence type="predicted"/>
<dbReference type="Proteomes" id="UP001157418">
    <property type="component" value="Unassembled WGS sequence"/>
</dbReference>
<evidence type="ECO:0000313" key="1">
    <source>
        <dbReference type="EMBL" id="CAH1445761.1"/>
    </source>
</evidence>